<proteinExistence type="inferred from homology"/>
<evidence type="ECO:0000313" key="5">
    <source>
        <dbReference type="EMBL" id="ROR55066.1"/>
    </source>
</evidence>
<reference evidence="5 6" key="1">
    <citation type="submission" date="2018-11" db="EMBL/GenBank/DDBJ databases">
        <title>Sequencing the genomes of 1000 actinobacteria strains.</title>
        <authorList>
            <person name="Klenk H.-P."/>
        </authorList>
    </citation>
    <scope>NUCLEOTIDE SEQUENCE [LARGE SCALE GENOMIC DNA]</scope>
    <source>
        <strain evidence="5 6">DSM 10546</strain>
    </source>
</reference>
<dbReference type="Proteomes" id="UP000275749">
    <property type="component" value="Unassembled WGS sequence"/>
</dbReference>
<name>A0A3N1ZW90_9ACTN</name>
<evidence type="ECO:0000256" key="2">
    <source>
        <dbReference type="ARBA" id="ARBA00022603"/>
    </source>
</evidence>
<dbReference type="PRINTS" id="PR00508">
    <property type="entry name" value="S21N4MTFRASE"/>
</dbReference>
<dbReference type="Pfam" id="PF01555">
    <property type="entry name" value="N6_N4_Mtase"/>
    <property type="match status" value="1"/>
</dbReference>
<keyword evidence="2 5" id="KW-0489">Methyltransferase</keyword>
<evidence type="ECO:0000256" key="1">
    <source>
        <dbReference type="ARBA" id="ARBA00006594"/>
    </source>
</evidence>
<dbReference type="EMBL" id="RKHG01000001">
    <property type="protein sequence ID" value="ROR55066.1"/>
    <property type="molecule type" value="Genomic_DNA"/>
</dbReference>
<accession>A0A3N1ZW90</accession>
<dbReference type="SUPFAM" id="SSF53335">
    <property type="entry name" value="S-adenosyl-L-methionine-dependent methyltransferases"/>
    <property type="match status" value="1"/>
</dbReference>
<dbReference type="GO" id="GO:0008170">
    <property type="term" value="F:N-methyltransferase activity"/>
    <property type="evidence" value="ECO:0007669"/>
    <property type="project" value="InterPro"/>
</dbReference>
<dbReference type="PROSITE" id="PS00092">
    <property type="entry name" value="N6_MTASE"/>
    <property type="match status" value="1"/>
</dbReference>
<dbReference type="GO" id="GO:0032259">
    <property type="term" value="P:methylation"/>
    <property type="evidence" value="ECO:0007669"/>
    <property type="project" value="UniProtKB-KW"/>
</dbReference>
<gene>
    <name evidence="5" type="ORF">EDD41_2317</name>
</gene>
<dbReference type="InterPro" id="IPR002941">
    <property type="entry name" value="DNA_methylase_N4/N6"/>
</dbReference>
<comment type="caution">
    <text evidence="5">The sequence shown here is derived from an EMBL/GenBank/DDBJ whole genome shotgun (WGS) entry which is preliminary data.</text>
</comment>
<dbReference type="GO" id="GO:0003677">
    <property type="term" value="F:DNA binding"/>
    <property type="evidence" value="ECO:0007669"/>
    <property type="project" value="InterPro"/>
</dbReference>
<dbReference type="AlphaFoldDB" id="A0A3N1ZW90"/>
<keyword evidence="3 5" id="KW-0808">Transferase</keyword>
<dbReference type="InterPro" id="IPR029063">
    <property type="entry name" value="SAM-dependent_MTases_sf"/>
</dbReference>
<dbReference type="Gene3D" id="3.40.50.150">
    <property type="entry name" value="Vaccinia Virus protein VP39"/>
    <property type="match status" value="1"/>
</dbReference>
<feature type="domain" description="DNA methylase N-4/N-6" evidence="4">
    <location>
        <begin position="160"/>
        <end position="483"/>
    </location>
</feature>
<dbReference type="RefSeq" id="WP_123575980.1">
    <property type="nucleotide sequence ID" value="NZ_RKHG01000001.1"/>
</dbReference>
<dbReference type="InterPro" id="IPR002052">
    <property type="entry name" value="DNA_methylase_N6_adenine_CS"/>
</dbReference>
<protein>
    <submittedName>
        <fullName evidence="5">Adenine-specific DNA-methyltransferase</fullName>
    </submittedName>
</protein>
<organism evidence="5 6">
    <name type="scientific">Luteococcus japonicus</name>
    <dbReference type="NCBI Taxonomy" id="33984"/>
    <lineage>
        <taxon>Bacteria</taxon>
        <taxon>Bacillati</taxon>
        <taxon>Actinomycetota</taxon>
        <taxon>Actinomycetes</taxon>
        <taxon>Propionibacteriales</taxon>
        <taxon>Propionibacteriaceae</taxon>
        <taxon>Luteococcus</taxon>
    </lineage>
</organism>
<comment type="similarity">
    <text evidence="1">Belongs to the N(4)/N(6)-methyltransferase family.</text>
</comment>
<evidence type="ECO:0000259" key="4">
    <source>
        <dbReference type="Pfam" id="PF01555"/>
    </source>
</evidence>
<evidence type="ECO:0000313" key="6">
    <source>
        <dbReference type="Proteomes" id="UP000275749"/>
    </source>
</evidence>
<sequence>MSRLTDLIQEAKRLNPELGEAIDKEVKHLQDRRAFGLNFERHAPEAVDLFGRPIRMGDKVRMLAPRGETAAPDTRLWKVTGATGAGDGRIVQLRDDATGDTAEHPLPELVVVAESNDVIYPGLESTRRIELDGNKPFHTVVNAENLHALKALLYTHRASIDCIYIDPPYNTGNDDWIYSDRYVGGEDLYRHSKWLSFMERRLVLAKELSKDTGVIIVAIGDDEHHRLRMLMDQTFGAENFISDVVWQGGRKNDSRYVSNGADYMLIFAKRSEALRESGIRWRETKQGLAEARKKAAELRSTHSPGPELAKAWKTWLKVAKAAGTLSDSVARFDVLSDDGEPINTYGNITWPGNGGHYYEVPHPITGEPVKKPLTGWRFNESKMHDQIAAGRVWFGSDASVIPRGITYLSEVESEVPLSVFQQDRKAANTRARKVLGDTRFPNPKDHNVLMRWISLVAGSHATVLDFFGGSGSTLEAVARLNAQDGGTRQCILVTNNEVGAKEAKRLVKEGHRQGDPEWEAVGVHDWVTKPRIVAVTTGERPDGSTFEDTVPANVEFFKLTYEAPLKVKSHHDFLRIAPLLWLRAGARGRRIEELPNGWDVADSYGVIDRLERVDQFVAALEANPEAKLAYVVTDDERRFQTVCADLPDHVEPVRLYESYLRNFEIDAARSAR</sequence>
<evidence type="ECO:0000256" key="3">
    <source>
        <dbReference type="ARBA" id="ARBA00022679"/>
    </source>
</evidence>
<dbReference type="InterPro" id="IPR001091">
    <property type="entry name" value="RM_Methyltransferase"/>
</dbReference>